<evidence type="ECO:0000313" key="1">
    <source>
        <dbReference type="EMBL" id="KAL0345977.1"/>
    </source>
</evidence>
<gene>
    <name evidence="1" type="ORF">Sradi_4429000</name>
</gene>
<organism evidence="1">
    <name type="scientific">Sesamum radiatum</name>
    <name type="common">Black benniseed</name>
    <dbReference type="NCBI Taxonomy" id="300843"/>
    <lineage>
        <taxon>Eukaryota</taxon>
        <taxon>Viridiplantae</taxon>
        <taxon>Streptophyta</taxon>
        <taxon>Embryophyta</taxon>
        <taxon>Tracheophyta</taxon>
        <taxon>Spermatophyta</taxon>
        <taxon>Magnoliopsida</taxon>
        <taxon>eudicotyledons</taxon>
        <taxon>Gunneridae</taxon>
        <taxon>Pentapetalae</taxon>
        <taxon>asterids</taxon>
        <taxon>lamiids</taxon>
        <taxon>Lamiales</taxon>
        <taxon>Pedaliaceae</taxon>
        <taxon>Sesamum</taxon>
    </lineage>
</organism>
<dbReference type="EMBL" id="JACGWJ010000019">
    <property type="protein sequence ID" value="KAL0345977.1"/>
    <property type="molecule type" value="Genomic_DNA"/>
</dbReference>
<reference evidence="1" key="2">
    <citation type="journal article" date="2024" name="Plant">
        <title>Genomic evolution and insights into agronomic trait innovations of Sesamum species.</title>
        <authorList>
            <person name="Miao H."/>
            <person name="Wang L."/>
            <person name="Qu L."/>
            <person name="Liu H."/>
            <person name="Sun Y."/>
            <person name="Le M."/>
            <person name="Wang Q."/>
            <person name="Wei S."/>
            <person name="Zheng Y."/>
            <person name="Lin W."/>
            <person name="Duan Y."/>
            <person name="Cao H."/>
            <person name="Xiong S."/>
            <person name="Wang X."/>
            <person name="Wei L."/>
            <person name="Li C."/>
            <person name="Ma Q."/>
            <person name="Ju M."/>
            <person name="Zhao R."/>
            <person name="Li G."/>
            <person name="Mu C."/>
            <person name="Tian Q."/>
            <person name="Mei H."/>
            <person name="Zhang T."/>
            <person name="Gao T."/>
            <person name="Zhang H."/>
        </authorList>
    </citation>
    <scope>NUCLEOTIDE SEQUENCE</scope>
    <source>
        <strain evidence="1">G02</strain>
    </source>
</reference>
<proteinExistence type="predicted"/>
<comment type="caution">
    <text evidence="1">The sequence shown here is derived from an EMBL/GenBank/DDBJ whole genome shotgun (WGS) entry which is preliminary data.</text>
</comment>
<reference evidence="1" key="1">
    <citation type="submission" date="2020-06" db="EMBL/GenBank/DDBJ databases">
        <authorList>
            <person name="Li T."/>
            <person name="Hu X."/>
            <person name="Zhang T."/>
            <person name="Song X."/>
            <person name="Zhang H."/>
            <person name="Dai N."/>
            <person name="Sheng W."/>
            <person name="Hou X."/>
            <person name="Wei L."/>
        </authorList>
    </citation>
    <scope>NUCLEOTIDE SEQUENCE</scope>
    <source>
        <strain evidence="1">G02</strain>
        <tissue evidence="1">Leaf</tissue>
    </source>
</reference>
<accession>A0AAW2NQ37</accession>
<protein>
    <submittedName>
        <fullName evidence="1">Uncharacterized protein</fullName>
    </submittedName>
</protein>
<sequence>MGLLCSPRFLAPSYHILVPRIAVLVCPETVFLSRWMLSVCAGVLGTLLPCFPSPRWSSATSCAQPFFKGSTWCFGRFSWWEQKQPAARCEELQVASWGSFLAIPGDIFRLFLGQQQPVLLLTLLHSPPWYWHFAPQTDGGFDLLHLCLSSWCNPASFFQLVGDPMTRRPELSNARSLPS</sequence>
<dbReference type="AlphaFoldDB" id="A0AAW2NQ37"/>
<name>A0AAW2NQ37_SESRA</name>